<proteinExistence type="inferred from homology"/>
<sequence>MRYLITYDISEDSVRNKLIKFLNEYGKRVQFSCFEIEASKIQLADLIKKIDDLIDKETDKVFFFPISDYAAPFVRKLGKNADEDNPNVVL</sequence>
<dbReference type="EMBL" id="FXUB01000001">
    <property type="protein sequence ID" value="SMP05184.1"/>
    <property type="molecule type" value="Genomic_DNA"/>
</dbReference>
<dbReference type="RefSeq" id="WP_283399794.1">
    <property type="nucleotide sequence ID" value="NZ_FXUB01000001.1"/>
</dbReference>
<evidence type="ECO:0000256" key="3">
    <source>
        <dbReference type="ARBA" id="ARBA00022722"/>
    </source>
</evidence>
<keyword evidence="5 9" id="KW-0255">Endonuclease</keyword>
<evidence type="ECO:0000256" key="2">
    <source>
        <dbReference type="ARBA" id="ARBA00009959"/>
    </source>
</evidence>
<evidence type="ECO:0000256" key="6">
    <source>
        <dbReference type="ARBA" id="ARBA00022801"/>
    </source>
</evidence>
<dbReference type="EC" id="3.1.-.-" evidence="9"/>
<dbReference type="SUPFAM" id="SSF143430">
    <property type="entry name" value="TTP0101/SSO1404-like"/>
    <property type="match status" value="1"/>
</dbReference>
<evidence type="ECO:0000313" key="10">
    <source>
        <dbReference type="EMBL" id="SMP05184.1"/>
    </source>
</evidence>
<dbReference type="NCBIfam" id="TIGR01573">
    <property type="entry name" value="cas2"/>
    <property type="match status" value="1"/>
</dbReference>
<dbReference type="Pfam" id="PF09827">
    <property type="entry name" value="CRISPR_Cas2"/>
    <property type="match status" value="1"/>
</dbReference>
<dbReference type="Gene3D" id="3.30.70.240">
    <property type="match status" value="1"/>
</dbReference>
<evidence type="ECO:0000256" key="7">
    <source>
        <dbReference type="ARBA" id="ARBA00022842"/>
    </source>
</evidence>
<reference evidence="10 11" key="1">
    <citation type="submission" date="2017-05" db="EMBL/GenBank/DDBJ databases">
        <authorList>
            <person name="Varghese N."/>
            <person name="Submissions S."/>
        </authorList>
    </citation>
    <scope>NUCLEOTIDE SEQUENCE [LARGE SCALE GENOMIC DNA]</scope>
    <source>
        <strain evidence="10 11">DSM 15522</strain>
    </source>
</reference>
<accession>A0ABY1NBD6</accession>
<evidence type="ECO:0000256" key="1">
    <source>
        <dbReference type="ARBA" id="ARBA00001946"/>
    </source>
</evidence>
<keyword evidence="4 9" id="KW-0479">Metal-binding</keyword>
<keyword evidence="7 9" id="KW-0460">Magnesium</keyword>
<dbReference type="CDD" id="cd09725">
    <property type="entry name" value="Cas2_I_II_III"/>
    <property type="match status" value="1"/>
</dbReference>
<keyword evidence="3 9" id="KW-0540">Nuclease</keyword>
<organism evidence="10 11">
    <name type="scientific">Desulfurobacterium pacificum</name>
    <dbReference type="NCBI Taxonomy" id="240166"/>
    <lineage>
        <taxon>Bacteria</taxon>
        <taxon>Pseudomonadati</taxon>
        <taxon>Aquificota</taxon>
        <taxon>Aquificia</taxon>
        <taxon>Desulfurobacteriales</taxon>
        <taxon>Desulfurobacteriaceae</taxon>
        <taxon>Desulfurobacterium</taxon>
    </lineage>
</organism>
<comment type="function">
    <text evidence="9">CRISPR (clustered regularly interspaced short palindromic repeat), is an adaptive immune system that provides protection against mobile genetic elements (viruses, transposable elements and conjugative plasmids). CRISPR clusters contain sequences complementary to antecedent mobile elements and target invading nucleic acids. CRISPR clusters are transcribed and processed into CRISPR RNA (crRNA). Functions as a ssRNA-specific endoribonuclease. Involved in the integration of spacer DNA into the CRISPR cassette.</text>
</comment>
<dbReference type="PANTHER" id="PTHR34405">
    <property type="entry name" value="CRISPR-ASSOCIATED ENDORIBONUCLEASE CAS2"/>
    <property type="match status" value="1"/>
</dbReference>
<comment type="similarity">
    <text evidence="2 9">Belongs to the CRISPR-associated endoribonuclease Cas2 protein family.</text>
</comment>
<evidence type="ECO:0000256" key="9">
    <source>
        <dbReference type="HAMAP-Rule" id="MF_01471"/>
    </source>
</evidence>
<protein>
    <recommendedName>
        <fullName evidence="9">CRISPR-associated endoribonuclease Cas2</fullName>
        <ecNumber evidence="9">3.1.-.-</ecNumber>
    </recommendedName>
</protein>
<dbReference type="Proteomes" id="UP001157911">
    <property type="component" value="Unassembled WGS sequence"/>
</dbReference>
<keyword evidence="8 9" id="KW-0051">Antiviral defense</keyword>
<dbReference type="PANTHER" id="PTHR34405:SF3">
    <property type="entry name" value="CRISPR-ASSOCIATED ENDORIBONUCLEASE CAS2 3"/>
    <property type="match status" value="1"/>
</dbReference>
<comment type="caution">
    <text evidence="10">The sequence shown here is derived from an EMBL/GenBank/DDBJ whole genome shotgun (WGS) entry which is preliminary data.</text>
</comment>
<comment type="cofactor">
    <cofactor evidence="1 9">
        <name>Mg(2+)</name>
        <dbReference type="ChEBI" id="CHEBI:18420"/>
    </cofactor>
</comment>
<dbReference type="HAMAP" id="MF_01471">
    <property type="entry name" value="Cas2"/>
    <property type="match status" value="1"/>
</dbReference>
<evidence type="ECO:0000313" key="11">
    <source>
        <dbReference type="Proteomes" id="UP001157911"/>
    </source>
</evidence>
<keyword evidence="11" id="KW-1185">Reference proteome</keyword>
<evidence type="ECO:0000256" key="5">
    <source>
        <dbReference type="ARBA" id="ARBA00022759"/>
    </source>
</evidence>
<evidence type="ECO:0000256" key="8">
    <source>
        <dbReference type="ARBA" id="ARBA00023118"/>
    </source>
</evidence>
<keyword evidence="6 9" id="KW-0378">Hydrolase</keyword>
<evidence type="ECO:0000256" key="4">
    <source>
        <dbReference type="ARBA" id="ARBA00022723"/>
    </source>
</evidence>
<feature type="binding site" evidence="9">
    <location>
        <position position="8"/>
    </location>
    <ligand>
        <name>Mg(2+)</name>
        <dbReference type="ChEBI" id="CHEBI:18420"/>
        <note>catalytic</note>
    </ligand>
</feature>
<name>A0ABY1NBD6_9BACT</name>
<dbReference type="InterPro" id="IPR021127">
    <property type="entry name" value="CRISPR_associated_Cas2"/>
</dbReference>
<gene>
    <name evidence="9" type="primary">cas2</name>
    <name evidence="10" type="ORF">SAMN06265339_0286</name>
</gene>
<comment type="subunit">
    <text evidence="9">Homodimer, forms a heterotetramer with a Cas1 homodimer.</text>
</comment>
<dbReference type="InterPro" id="IPR019199">
    <property type="entry name" value="Virulence_VapD/CRISPR_Cas2"/>
</dbReference>